<dbReference type="HOGENOM" id="CLU_2808901_0_0_10"/>
<evidence type="ECO:0000313" key="3">
    <source>
        <dbReference type="Proteomes" id="UP000003327"/>
    </source>
</evidence>
<dbReference type="AlphaFoldDB" id="C9MPL5"/>
<dbReference type="EMBL" id="ACVA01000033">
    <property type="protein sequence ID" value="EEX18612.1"/>
    <property type="molecule type" value="Genomic_DNA"/>
</dbReference>
<organism evidence="2 3">
    <name type="scientific">Prevotella veroralis F0319</name>
    <dbReference type="NCBI Taxonomy" id="649761"/>
    <lineage>
        <taxon>Bacteria</taxon>
        <taxon>Pseudomonadati</taxon>
        <taxon>Bacteroidota</taxon>
        <taxon>Bacteroidia</taxon>
        <taxon>Bacteroidales</taxon>
        <taxon>Prevotellaceae</taxon>
        <taxon>Prevotella</taxon>
    </lineage>
</organism>
<sequence>METPPSLPQGEESLTEASEDGSSYPKGCHKVGTDALVCPHKAGKLVADLACSGGQTRASVPTGWHYH</sequence>
<feature type="region of interest" description="Disordered" evidence="1">
    <location>
        <begin position="1"/>
        <end position="26"/>
    </location>
</feature>
<evidence type="ECO:0000256" key="1">
    <source>
        <dbReference type="SAM" id="MobiDB-lite"/>
    </source>
</evidence>
<dbReference type="Proteomes" id="UP000003327">
    <property type="component" value="Unassembled WGS sequence"/>
</dbReference>
<comment type="caution">
    <text evidence="2">The sequence shown here is derived from an EMBL/GenBank/DDBJ whole genome shotgun (WGS) entry which is preliminary data.</text>
</comment>
<name>C9MPL5_9BACT</name>
<gene>
    <name evidence="2" type="ORF">HMPREF0973_01556</name>
</gene>
<keyword evidence="3" id="KW-1185">Reference proteome</keyword>
<proteinExistence type="predicted"/>
<evidence type="ECO:0000313" key="2">
    <source>
        <dbReference type="EMBL" id="EEX18612.1"/>
    </source>
</evidence>
<dbReference type="STRING" id="649761.HMPREF0973_01556"/>
<accession>C9MPL5</accession>
<reference evidence="2 3" key="1">
    <citation type="submission" date="2009-09" db="EMBL/GenBank/DDBJ databases">
        <authorList>
            <person name="Weinstock G."/>
            <person name="Sodergren E."/>
            <person name="Clifton S."/>
            <person name="Fulton L."/>
            <person name="Fulton B."/>
            <person name="Courtney L."/>
            <person name="Fronick C."/>
            <person name="Harrison M."/>
            <person name="Strong C."/>
            <person name="Farmer C."/>
            <person name="Delahaunty K."/>
            <person name="Markovic C."/>
            <person name="Hall O."/>
            <person name="Minx P."/>
            <person name="Tomlinson C."/>
            <person name="Mitreva M."/>
            <person name="Nelson J."/>
            <person name="Hou S."/>
            <person name="Wollam A."/>
            <person name="Pepin K.H."/>
            <person name="Johnson M."/>
            <person name="Bhonagiri V."/>
            <person name="Nash W.E."/>
            <person name="Warren W."/>
            <person name="Chinwalla A."/>
            <person name="Mardis E.R."/>
            <person name="Wilson R.K."/>
        </authorList>
    </citation>
    <scope>NUCLEOTIDE SEQUENCE [LARGE SCALE GENOMIC DNA]</scope>
    <source>
        <strain evidence="2 3">F0319</strain>
    </source>
</reference>
<protein>
    <submittedName>
        <fullName evidence="2">Uncharacterized protein</fullName>
    </submittedName>
</protein>